<dbReference type="PANTHER" id="PTHR46548:SF1">
    <property type="entry name" value="BAH AND TFIIS DOMAIN-CONTAINING PROTEIN-RELATED"/>
    <property type="match status" value="1"/>
</dbReference>
<keyword evidence="8" id="KW-1185">Reference proteome</keyword>
<feature type="region of interest" description="Disordered" evidence="4">
    <location>
        <begin position="207"/>
        <end position="274"/>
    </location>
</feature>
<feature type="compositionally biased region" description="Polar residues" evidence="4">
    <location>
        <begin position="1058"/>
        <end position="1068"/>
    </location>
</feature>
<dbReference type="EMBL" id="JAVIJP010000081">
    <property type="protein sequence ID" value="KAL3618024.1"/>
    <property type="molecule type" value="Genomic_DNA"/>
</dbReference>
<dbReference type="PROSITE" id="PS51319">
    <property type="entry name" value="TFIIS_N"/>
    <property type="match status" value="1"/>
</dbReference>
<comment type="subcellular location">
    <subcellularLocation>
        <location evidence="1 3">Nucleus</location>
    </subcellularLocation>
</comment>
<dbReference type="PROSITE" id="PS51038">
    <property type="entry name" value="BAH"/>
    <property type="match status" value="1"/>
</dbReference>
<feature type="region of interest" description="Disordered" evidence="4">
    <location>
        <begin position="1565"/>
        <end position="1588"/>
    </location>
</feature>
<evidence type="ECO:0000256" key="2">
    <source>
        <dbReference type="ARBA" id="ARBA00023242"/>
    </source>
</evidence>
<feature type="compositionally biased region" description="Basic and acidic residues" evidence="4">
    <location>
        <begin position="902"/>
        <end position="915"/>
    </location>
</feature>
<evidence type="ECO:0000259" key="6">
    <source>
        <dbReference type="PROSITE" id="PS51319"/>
    </source>
</evidence>
<dbReference type="Pfam" id="PF01426">
    <property type="entry name" value="BAH"/>
    <property type="match status" value="1"/>
</dbReference>
<feature type="compositionally biased region" description="Polar residues" evidence="4">
    <location>
        <begin position="684"/>
        <end position="695"/>
    </location>
</feature>
<dbReference type="PANTHER" id="PTHR46548">
    <property type="entry name" value="BAH AND TFIIS DOMAIN-CONTAINING PROTEIN-RELATED"/>
    <property type="match status" value="1"/>
</dbReference>
<feature type="compositionally biased region" description="Basic and acidic residues" evidence="4">
    <location>
        <begin position="949"/>
        <end position="959"/>
    </location>
</feature>
<dbReference type="Gene3D" id="1.20.930.10">
    <property type="entry name" value="Conserved domain common to transcription factors TFIIS, elongin A, CRSP70"/>
    <property type="match status" value="1"/>
</dbReference>
<feature type="compositionally biased region" description="Polar residues" evidence="4">
    <location>
        <begin position="17"/>
        <end position="35"/>
    </location>
</feature>
<feature type="region of interest" description="Disordered" evidence="4">
    <location>
        <begin position="1058"/>
        <end position="1130"/>
    </location>
</feature>
<evidence type="ECO:0000259" key="5">
    <source>
        <dbReference type="PROSITE" id="PS51038"/>
    </source>
</evidence>
<feature type="region of interest" description="Disordered" evidence="4">
    <location>
        <begin position="790"/>
        <end position="866"/>
    </location>
</feature>
<accession>A0ABD3BLI7</accession>
<name>A0ABD3BLI7_9LAMI</name>
<dbReference type="Gene3D" id="2.30.30.490">
    <property type="match status" value="1"/>
</dbReference>
<sequence length="1588" mass="170968">MYGRVHRSSKSCRSLGRSYSQHMRSVPPSETTKNTLALPGDNHSNRSDSVITASSIDSFSKDGRKISVGDCALFKPPKDSPPLIGLIRWLALKKENTLQIGLNWLHRSSELKLEKGTLVDSAPNELFYSFQKDEVPAASLLHPCKVAFLPKGVELPTGKSSFICRRAYDNRNKSLWWLTDRNYIDDQQEEVAHLLYKTRTEMHLTLQPDARSPKQNNGPTLTSQPKPASDSGQNSGNSCPTQPKGKKRERGDHGGDPVKRGRVTRPDEGDSVQCKTERNLKHEIAKITEKGGVMDMEGVEKLVQLMQPDRKEKKMDLGSRSMLASVLASTENVDCLNGFVQLRGLPVLDGWLQDIHKGKLGDGNNLKDGDKSVDEFLLVLLRALDKLPVNLQALQMCNIGRSVNHLRSHKNTDIHRKARILVDTWKKRVEAEMISIDATKTGSTQAVSVWQSKSRLPEASHGSGSRTSDGAMKTSTPQNYSAKTTPGRSSPGESSLKYETSSPGPVKPASTTVSGKESQPRSSAEGTTDATQIRDDRSSSSNQSHNNGQPFPVKNGLKSSTSGTVAVSKISSSTTRNRKNGFPLTSATGQKETSSSKISPAQNSTALEKFSHCALTGERVVEGPISEGTSQKLIVKIPNIVRSPAQGVSGSSVEDSNIMSSRASSPVILNKHEQADYASYGRSDASQRGIESQNSDPKDVLTGSEGPRSPAVLPDEDRSMKMKTAHSKRSIEGPALDQLKLVKLQSSSFSPMNALVESCAKYSEATSSLSLDDDVGMNLLASVAAGETCGSDMVSPTDSTERTTPAVEEVCSGDEDKSRSTPGDCPKEAKNSMYNDGEFDGNKHAILDGCPGSDDKPPVGNNSKDVNSIELRCNADPKWKITEKSTDTTTSMTSKALSVSTEKVKDSESNGGMHEEEATCGNAIADGVSDCKKGVTDVLVSEEKSNTDHLRIGEYKPMADHSGTTPIEGDFKKFEDEAANKAISHPKLSAAIVETEFTKKSPSDNDLSQSECGQNLLPKAGGSVKVEEPEDNDAKSCMNKSEILNSGKDLERIAALSRASSHDLNSPSGVAEVENQEIAQRLIPNRQCPSSVKHEAQEDELTGSRSSSFRPDETEKCSSSRSGETDPCERMKFDLNESFSDDDGKYGVNPLPFPVNSIPGGHSASITVASAAVRPFVPPEDLLRSKVEPGWKGSASTSAFRPAEPRKIVEMALGPSDSSCPDASTSKSNRFPLDIDLNVTDERVFDEIASRGSVLSVESTDLASKYATLQTSTSMSIRGSGGLDLDLNLVGETNDIGHCVEASTVDVKPVTNLHIQRDFDLNDGPVVDDASVRQFQINQLVKGGVVPSQLPTAGLAVNNQGSGPNSFASWFSPGNTYSTIAIPSVLPDRGEQQPFPVFQPGSAPQRPFGVAQFNPDVYRGSVLSSSPAVPFPLSHFQYPVFPFGTTFPLPSGTFPAPPIPYPDSSSGARIFSPPLNSQYLGPVGNVGSQFQRSYMVGLPGTSNNGGLDSNRKWIRQGLDLNSGPGNMESEVKEDMLTYSSGQHSAASFQAIAEEQAGMFSVSGGVLKRREPEGGRGNDTARHRHPSWQ</sequence>
<dbReference type="InterPro" id="IPR043151">
    <property type="entry name" value="BAH_sf"/>
</dbReference>
<dbReference type="Pfam" id="PF08711">
    <property type="entry name" value="Med26"/>
    <property type="match status" value="1"/>
</dbReference>
<comment type="caution">
    <text evidence="7">The sequence shown here is derived from an EMBL/GenBank/DDBJ whole genome shotgun (WGS) entry which is preliminary data.</text>
</comment>
<feature type="region of interest" description="Disordered" evidence="4">
    <location>
        <begin position="995"/>
        <end position="1043"/>
    </location>
</feature>
<feature type="region of interest" description="Disordered" evidence="4">
    <location>
        <begin position="444"/>
        <end position="604"/>
    </location>
</feature>
<gene>
    <name evidence="7" type="ORF">CASFOL_038345</name>
</gene>
<feature type="compositionally biased region" description="Polar residues" evidence="4">
    <location>
        <begin position="462"/>
        <end position="531"/>
    </location>
</feature>
<dbReference type="SMART" id="SM00509">
    <property type="entry name" value="TFS2N"/>
    <property type="match status" value="1"/>
</dbReference>
<evidence type="ECO:0000256" key="3">
    <source>
        <dbReference type="PROSITE-ProRule" id="PRU00649"/>
    </source>
</evidence>
<feature type="domain" description="TFIIS N-terminal" evidence="6">
    <location>
        <begin position="346"/>
        <end position="432"/>
    </location>
</feature>
<feature type="compositionally biased region" description="Basic and acidic residues" evidence="4">
    <location>
        <begin position="1567"/>
        <end position="1580"/>
    </location>
</feature>
<reference evidence="8" key="1">
    <citation type="journal article" date="2024" name="IScience">
        <title>Strigolactones Initiate the Formation of Haustorium-like Structures in Castilleja.</title>
        <authorList>
            <person name="Buerger M."/>
            <person name="Peterson D."/>
            <person name="Chory J."/>
        </authorList>
    </citation>
    <scope>NUCLEOTIDE SEQUENCE [LARGE SCALE GENOMIC DNA]</scope>
</reference>
<evidence type="ECO:0000256" key="4">
    <source>
        <dbReference type="SAM" id="MobiDB-lite"/>
    </source>
</evidence>
<dbReference type="SMART" id="SM00439">
    <property type="entry name" value="BAH"/>
    <property type="match status" value="1"/>
</dbReference>
<feature type="compositionally biased region" description="Polar residues" evidence="4">
    <location>
        <begin position="583"/>
        <end position="604"/>
    </location>
</feature>
<evidence type="ECO:0000256" key="1">
    <source>
        <dbReference type="ARBA" id="ARBA00004123"/>
    </source>
</evidence>
<organism evidence="7 8">
    <name type="scientific">Castilleja foliolosa</name>
    <dbReference type="NCBI Taxonomy" id="1961234"/>
    <lineage>
        <taxon>Eukaryota</taxon>
        <taxon>Viridiplantae</taxon>
        <taxon>Streptophyta</taxon>
        <taxon>Embryophyta</taxon>
        <taxon>Tracheophyta</taxon>
        <taxon>Spermatophyta</taxon>
        <taxon>Magnoliopsida</taxon>
        <taxon>eudicotyledons</taxon>
        <taxon>Gunneridae</taxon>
        <taxon>Pentapetalae</taxon>
        <taxon>asterids</taxon>
        <taxon>lamiids</taxon>
        <taxon>Lamiales</taxon>
        <taxon>Orobanchaceae</taxon>
        <taxon>Pedicularideae</taxon>
        <taxon>Castillejinae</taxon>
        <taxon>Castilleja</taxon>
    </lineage>
</organism>
<dbReference type="SUPFAM" id="SSF47676">
    <property type="entry name" value="Conserved domain common to transcription factors TFIIS, elongin A, CRSP70"/>
    <property type="match status" value="1"/>
</dbReference>
<feature type="region of interest" description="Disordered" evidence="4">
    <location>
        <begin position="885"/>
        <end position="915"/>
    </location>
</feature>
<keyword evidence="2 3" id="KW-0539">Nucleus</keyword>
<dbReference type="InterPro" id="IPR003617">
    <property type="entry name" value="TFIIS/CRSP70_N_sub"/>
</dbReference>
<feature type="region of interest" description="Disordered" evidence="4">
    <location>
        <begin position="1"/>
        <end position="47"/>
    </location>
</feature>
<dbReference type="Proteomes" id="UP001632038">
    <property type="component" value="Unassembled WGS sequence"/>
</dbReference>
<feature type="compositionally biased region" description="Polar residues" evidence="4">
    <location>
        <begin position="444"/>
        <end position="454"/>
    </location>
</feature>
<evidence type="ECO:0000313" key="8">
    <source>
        <dbReference type="Proteomes" id="UP001632038"/>
    </source>
</evidence>
<feature type="region of interest" description="Disordered" evidence="4">
    <location>
        <begin position="678"/>
        <end position="731"/>
    </location>
</feature>
<evidence type="ECO:0000313" key="7">
    <source>
        <dbReference type="EMBL" id="KAL3618024.1"/>
    </source>
</evidence>
<feature type="compositionally biased region" description="Polar residues" evidence="4">
    <location>
        <begin position="1004"/>
        <end position="1013"/>
    </location>
</feature>
<proteinExistence type="predicted"/>
<dbReference type="InterPro" id="IPR017923">
    <property type="entry name" value="TFIIS_N"/>
</dbReference>
<feature type="domain" description="BAH" evidence="5">
    <location>
        <begin position="64"/>
        <end position="179"/>
    </location>
</feature>
<dbReference type="InterPro" id="IPR001025">
    <property type="entry name" value="BAH_dom"/>
</dbReference>
<dbReference type="GO" id="GO:0005634">
    <property type="term" value="C:nucleus"/>
    <property type="evidence" value="ECO:0007669"/>
    <property type="project" value="UniProtKB-SubCell"/>
</dbReference>
<feature type="compositionally biased region" description="Polar residues" evidence="4">
    <location>
        <begin position="213"/>
        <end position="241"/>
    </location>
</feature>
<dbReference type="InterPro" id="IPR035441">
    <property type="entry name" value="TFIIS/LEDGF_dom_sf"/>
</dbReference>
<feature type="region of interest" description="Disordered" evidence="4">
    <location>
        <begin position="949"/>
        <end position="969"/>
    </location>
</feature>
<feature type="compositionally biased region" description="Basic and acidic residues" evidence="4">
    <location>
        <begin position="1110"/>
        <end position="1130"/>
    </location>
</feature>
<feature type="compositionally biased region" description="Basic and acidic residues" evidence="4">
    <location>
        <begin position="814"/>
        <end position="830"/>
    </location>
</feature>
<protein>
    <submittedName>
        <fullName evidence="7">Uncharacterized protein</fullName>
    </submittedName>
</protein>
<dbReference type="CDD" id="cd00183">
    <property type="entry name" value="TFIIS_I"/>
    <property type="match status" value="1"/>
</dbReference>
<feature type="compositionally biased region" description="Basic and acidic residues" evidence="4">
    <location>
        <begin position="249"/>
        <end position="268"/>
    </location>
</feature>
<feature type="compositionally biased region" description="Polar residues" evidence="4">
    <location>
        <begin position="557"/>
        <end position="575"/>
    </location>
</feature>
<feature type="compositionally biased region" description="Basic residues" evidence="4">
    <location>
        <begin position="1"/>
        <end position="10"/>
    </location>
</feature>